<dbReference type="EMBL" id="LFNG01000003">
    <property type="protein sequence ID" value="KMQ72317.1"/>
    <property type="molecule type" value="Genomic_DNA"/>
</dbReference>
<dbReference type="PROSITE" id="PS51257">
    <property type="entry name" value="PROKAR_LIPOPROTEIN"/>
    <property type="match status" value="1"/>
</dbReference>
<protein>
    <submittedName>
        <fullName evidence="1">Uncharacterized protein</fullName>
    </submittedName>
</protein>
<dbReference type="Proteomes" id="UP000035900">
    <property type="component" value="Unassembled WGS sequence"/>
</dbReference>
<proteinExistence type="predicted"/>
<accession>A0A0J7J214</accession>
<evidence type="ECO:0000313" key="2">
    <source>
        <dbReference type="Proteomes" id="UP000035900"/>
    </source>
</evidence>
<dbReference type="AlphaFoldDB" id="A0A0J7J214"/>
<evidence type="ECO:0000313" key="1">
    <source>
        <dbReference type="EMBL" id="KMQ72317.1"/>
    </source>
</evidence>
<organism evidence="1 2">
    <name type="scientific">Chryseobacterium koreense CCUG 49689</name>
    <dbReference type="NCBI Taxonomy" id="1304281"/>
    <lineage>
        <taxon>Bacteria</taxon>
        <taxon>Pseudomonadati</taxon>
        <taxon>Bacteroidota</taxon>
        <taxon>Flavobacteriia</taxon>
        <taxon>Flavobacteriales</taxon>
        <taxon>Weeksellaceae</taxon>
        <taxon>Chryseobacterium group</taxon>
        <taxon>Chryseobacterium</taxon>
    </lineage>
</organism>
<dbReference type="STRING" id="1304281.ACM44_02410"/>
<dbReference type="PATRIC" id="fig|1304281.5.peg.522"/>
<keyword evidence="2" id="KW-1185">Reference proteome</keyword>
<sequence>MLKYGFLLIAALSWSSCNFKEKSEELKVREQKLLEKEKAFAMKESDYQNLLKMRDSLYAAKDTIQAIPLPDNILGKWSGKMICVDSNCPENMIGDIRNDNWEFSENGQKISAKVTNKAGNIRIYTGSFNGSEIRLSYQSDSTAAKKSYVNIILNDLKDTKIRGTRDVIGDNNCTSRFSIDLDKSKN</sequence>
<name>A0A0J7J214_9FLAO</name>
<reference evidence="1 2" key="1">
    <citation type="journal article" date="2004" name="Int. J. Syst. Evol. Microbiol.">
        <title>Kaistella koreensis gen. nov., sp. nov., a novel member of the Chryseobacterium-Bergeyella-Riemerella branch.</title>
        <authorList>
            <person name="Kim M.K."/>
            <person name="Im W.T."/>
            <person name="Shin Y.K."/>
            <person name="Lim J.H."/>
            <person name="Kim S.H."/>
            <person name="Lee B.C."/>
            <person name="Park M.Y."/>
            <person name="Lee K.Y."/>
            <person name="Lee S.T."/>
        </authorList>
    </citation>
    <scope>NUCLEOTIDE SEQUENCE [LARGE SCALE GENOMIC DNA]</scope>
    <source>
        <strain evidence="1 2">CCUG 49689</strain>
    </source>
</reference>
<gene>
    <name evidence="1" type="ORF">ACM44_02410</name>
</gene>
<comment type="caution">
    <text evidence="1">The sequence shown here is derived from an EMBL/GenBank/DDBJ whole genome shotgun (WGS) entry which is preliminary data.</text>
</comment>
<dbReference type="OrthoDB" id="766447at2"/>
<dbReference type="RefSeq" id="WP_048498513.1">
    <property type="nucleotide sequence ID" value="NZ_LFNG01000003.1"/>
</dbReference>